<name>A0ABX3TB64_9MYCO</name>
<dbReference type="Proteomes" id="UP000192374">
    <property type="component" value="Unassembled WGS sequence"/>
</dbReference>
<accession>A0ABX3TB64</accession>
<protein>
    <recommendedName>
        <fullName evidence="3">Transposase</fullName>
    </recommendedName>
</protein>
<sequence>MLVVGLPIHLAHIETVSLGEFASRLALSLRIHDGLHRVENILAVLRRGKIGQRSILMYCSDNLCHLDFFGLL</sequence>
<keyword evidence="2" id="KW-1185">Reference proteome</keyword>
<dbReference type="EMBL" id="MVIC01000001">
    <property type="protein sequence ID" value="ORB18720.1"/>
    <property type="molecule type" value="Genomic_DNA"/>
</dbReference>
<gene>
    <name evidence="1" type="ORF">BST37_00710</name>
</gene>
<comment type="caution">
    <text evidence="1">The sequence shown here is derived from an EMBL/GenBank/DDBJ whole genome shotgun (WGS) entry which is preliminary data.</text>
</comment>
<proteinExistence type="predicted"/>
<evidence type="ECO:0000313" key="1">
    <source>
        <dbReference type="EMBL" id="ORB18720.1"/>
    </source>
</evidence>
<evidence type="ECO:0000313" key="2">
    <source>
        <dbReference type="Proteomes" id="UP000192374"/>
    </source>
</evidence>
<organism evidence="1 2">
    <name type="scientific">Mycobacterium noviomagense</name>
    <dbReference type="NCBI Taxonomy" id="459858"/>
    <lineage>
        <taxon>Bacteria</taxon>
        <taxon>Bacillati</taxon>
        <taxon>Actinomycetota</taxon>
        <taxon>Actinomycetes</taxon>
        <taxon>Mycobacteriales</taxon>
        <taxon>Mycobacteriaceae</taxon>
        <taxon>Mycobacterium</taxon>
    </lineage>
</organism>
<evidence type="ECO:0008006" key="3">
    <source>
        <dbReference type="Google" id="ProtNLM"/>
    </source>
</evidence>
<reference evidence="1 2" key="1">
    <citation type="submission" date="2017-02" db="EMBL/GenBank/DDBJ databases">
        <title>The new phylogeny of genus Mycobacterium.</title>
        <authorList>
            <person name="Tortoli E."/>
            <person name="Trovato A."/>
            <person name="Cirillo D.M."/>
        </authorList>
    </citation>
    <scope>NUCLEOTIDE SEQUENCE [LARGE SCALE GENOMIC DNA]</scope>
    <source>
        <strain evidence="1 2">DSM 45145</strain>
    </source>
</reference>